<gene>
    <name evidence="2" type="ORF">Vbra_444</name>
</gene>
<accession>A0A0G4FTN1</accession>
<feature type="compositionally biased region" description="Basic and acidic residues" evidence="1">
    <location>
        <begin position="208"/>
        <end position="226"/>
    </location>
</feature>
<dbReference type="EMBL" id="CDMY01000496">
    <property type="protein sequence ID" value="CEM17774.1"/>
    <property type="molecule type" value="Genomic_DNA"/>
</dbReference>
<keyword evidence="3" id="KW-1185">Reference proteome</keyword>
<dbReference type="InParanoid" id="A0A0G4FTN1"/>
<dbReference type="VEuPathDB" id="CryptoDB:Vbra_444"/>
<feature type="region of interest" description="Disordered" evidence="1">
    <location>
        <begin position="68"/>
        <end position="95"/>
    </location>
</feature>
<proteinExistence type="predicted"/>
<organism evidence="2 3">
    <name type="scientific">Vitrella brassicaformis (strain CCMP3155)</name>
    <dbReference type="NCBI Taxonomy" id="1169540"/>
    <lineage>
        <taxon>Eukaryota</taxon>
        <taxon>Sar</taxon>
        <taxon>Alveolata</taxon>
        <taxon>Colpodellida</taxon>
        <taxon>Vitrellaceae</taxon>
        <taxon>Vitrella</taxon>
    </lineage>
</organism>
<dbReference type="Proteomes" id="UP000041254">
    <property type="component" value="Unassembled WGS sequence"/>
</dbReference>
<sequence length="276" mass="29137">MLWETANDARHNQCTSSTATPTLDTTQAAAASQAANVTTKTTDPAVEAIDHSDAHTIPRLARLTSNMGHSVSAVSSPSDAAQPLPPSTSPQLPFSARRSSVLYRLTPRQVYEGLQAFNRQRSATYECIGGRRYPHPQTHTTKGQHTAARVVAHAAVSPVPAADATAAGGDRGDNEIALPPPTADVLAEEGDHTVAPQAHPSDSASPAPDHEQGDAVRMHTSHHDQTTHQGSHVHGGSVTAAQVQGHVWHLPQESRLQCTHTGVCACVNAHSPFRPP</sequence>
<feature type="region of interest" description="Disordered" evidence="1">
    <location>
        <begin position="1"/>
        <end position="20"/>
    </location>
</feature>
<feature type="compositionally biased region" description="Low complexity" evidence="1">
    <location>
        <begin position="70"/>
        <end position="82"/>
    </location>
</feature>
<evidence type="ECO:0000313" key="2">
    <source>
        <dbReference type="EMBL" id="CEM17774.1"/>
    </source>
</evidence>
<reference evidence="2 3" key="1">
    <citation type="submission" date="2014-11" db="EMBL/GenBank/DDBJ databases">
        <authorList>
            <person name="Zhu J."/>
            <person name="Qi W."/>
            <person name="Song R."/>
        </authorList>
    </citation>
    <scope>NUCLEOTIDE SEQUENCE [LARGE SCALE GENOMIC DNA]</scope>
</reference>
<dbReference type="AlphaFoldDB" id="A0A0G4FTN1"/>
<protein>
    <submittedName>
        <fullName evidence="2">Uncharacterized protein</fullName>
    </submittedName>
</protein>
<feature type="region of interest" description="Disordered" evidence="1">
    <location>
        <begin position="194"/>
        <end position="235"/>
    </location>
</feature>
<name>A0A0G4FTN1_VITBC</name>
<feature type="region of interest" description="Disordered" evidence="1">
    <location>
        <begin position="162"/>
        <end position="181"/>
    </location>
</feature>
<evidence type="ECO:0000256" key="1">
    <source>
        <dbReference type="SAM" id="MobiDB-lite"/>
    </source>
</evidence>
<evidence type="ECO:0000313" key="3">
    <source>
        <dbReference type="Proteomes" id="UP000041254"/>
    </source>
</evidence>